<proteinExistence type="predicted"/>
<name>A0ABD2B9G8_VESSQ</name>
<dbReference type="EMBL" id="JAUDFV010000130">
    <property type="protein sequence ID" value="KAL2729383.1"/>
    <property type="molecule type" value="Genomic_DNA"/>
</dbReference>
<reference evidence="1 2" key="1">
    <citation type="journal article" date="2024" name="Ann. Entomol. Soc. Am.">
        <title>Genomic analyses of the southern and eastern yellowjacket wasps (Hymenoptera: Vespidae) reveal evolutionary signatures of social life.</title>
        <authorList>
            <person name="Catto M.A."/>
            <person name="Caine P.B."/>
            <person name="Orr S.E."/>
            <person name="Hunt B.G."/>
            <person name="Goodisman M.A.D."/>
        </authorList>
    </citation>
    <scope>NUCLEOTIDE SEQUENCE [LARGE SCALE GENOMIC DNA]</scope>
    <source>
        <strain evidence="1">233</strain>
        <tissue evidence="1">Head and thorax</tissue>
    </source>
</reference>
<organism evidence="1 2">
    <name type="scientific">Vespula squamosa</name>
    <name type="common">Southern yellow jacket</name>
    <name type="synonym">Wasp</name>
    <dbReference type="NCBI Taxonomy" id="30214"/>
    <lineage>
        <taxon>Eukaryota</taxon>
        <taxon>Metazoa</taxon>
        <taxon>Ecdysozoa</taxon>
        <taxon>Arthropoda</taxon>
        <taxon>Hexapoda</taxon>
        <taxon>Insecta</taxon>
        <taxon>Pterygota</taxon>
        <taxon>Neoptera</taxon>
        <taxon>Endopterygota</taxon>
        <taxon>Hymenoptera</taxon>
        <taxon>Apocrita</taxon>
        <taxon>Aculeata</taxon>
        <taxon>Vespoidea</taxon>
        <taxon>Vespidae</taxon>
        <taxon>Vespinae</taxon>
        <taxon>Vespula</taxon>
    </lineage>
</organism>
<dbReference type="Proteomes" id="UP001607302">
    <property type="component" value="Unassembled WGS sequence"/>
</dbReference>
<accession>A0ABD2B9G8</accession>
<evidence type="ECO:0000313" key="1">
    <source>
        <dbReference type="EMBL" id="KAL2729383.1"/>
    </source>
</evidence>
<evidence type="ECO:0000313" key="2">
    <source>
        <dbReference type="Proteomes" id="UP001607302"/>
    </source>
</evidence>
<sequence length="92" mass="10238">MTVAHNATKANVLTGLNDKVNDTEEISSRTVNKVFATLNGLAWNPHLNGYFLISNNNTTTNDINVENKYTVEIIIEVINKISEFATIQTDIE</sequence>
<keyword evidence="2" id="KW-1185">Reference proteome</keyword>
<dbReference type="AlphaFoldDB" id="A0ABD2B9G8"/>
<comment type="caution">
    <text evidence="1">The sequence shown here is derived from an EMBL/GenBank/DDBJ whole genome shotgun (WGS) entry which is preliminary data.</text>
</comment>
<gene>
    <name evidence="1" type="ORF">V1478_005673</name>
</gene>
<protein>
    <submittedName>
        <fullName evidence="1">Gem-associated protein 5 isoform X1</fullName>
    </submittedName>
</protein>